<dbReference type="PRINTS" id="PR00634">
    <property type="entry name" value="BETALLERGEN"/>
</dbReference>
<dbReference type="GO" id="GO:0009738">
    <property type="term" value="P:abscisic acid-activated signaling pathway"/>
    <property type="evidence" value="ECO:0007669"/>
    <property type="project" value="InterPro"/>
</dbReference>
<dbReference type="GO" id="GO:0010427">
    <property type="term" value="F:abscisic acid binding"/>
    <property type="evidence" value="ECO:0007669"/>
    <property type="project" value="InterPro"/>
</dbReference>
<organism evidence="4">
    <name type="scientific">Sesamum calycinum</name>
    <dbReference type="NCBI Taxonomy" id="2727403"/>
    <lineage>
        <taxon>Eukaryota</taxon>
        <taxon>Viridiplantae</taxon>
        <taxon>Streptophyta</taxon>
        <taxon>Embryophyta</taxon>
        <taxon>Tracheophyta</taxon>
        <taxon>Spermatophyta</taxon>
        <taxon>Magnoliopsida</taxon>
        <taxon>eudicotyledons</taxon>
        <taxon>Gunneridae</taxon>
        <taxon>Pentapetalae</taxon>
        <taxon>asterids</taxon>
        <taxon>lamiids</taxon>
        <taxon>Lamiales</taxon>
        <taxon>Pedaliaceae</taxon>
        <taxon>Sesamum</taxon>
    </lineage>
</organism>
<feature type="region of interest" description="Disordered" evidence="2">
    <location>
        <begin position="62"/>
        <end position="86"/>
    </location>
</feature>
<name>A0AAW2SVU6_9LAMI</name>
<dbReference type="EMBL" id="JACGWM010000001">
    <property type="protein sequence ID" value="KAL0396419.1"/>
    <property type="molecule type" value="Genomic_DNA"/>
</dbReference>
<reference evidence="4" key="2">
    <citation type="journal article" date="2024" name="Plant">
        <title>Genomic evolution and insights into agronomic trait innovations of Sesamum species.</title>
        <authorList>
            <person name="Miao H."/>
            <person name="Wang L."/>
            <person name="Qu L."/>
            <person name="Liu H."/>
            <person name="Sun Y."/>
            <person name="Le M."/>
            <person name="Wang Q."/>
            <person name="Wei S."/>
            <person name="Zheng Y."/>
            <person name="Lin W."/>
            <person name="Duan Y."/>
            <person name="Cao H."/>
            <person name="Xiong S."/>
            <person name="Wang X."/>
            <person name="Wei L."/>
            <person name="Li C."/>
            <person name="Ma Q."/>
            <person name="Ju M."/>
            <person name="Zhao R."/>
            <person name="Li G."/>
            <person name="Mu C."/>
            <person name="Tian Q."/>
            <person name="Mei H."/>
            <person name="Zhang T."/>
            <person name="Gao T."/>
            <person name="Zhang H."/>
        </authorList>
    </citation>
    <scope>NUCLEOTIDE SEQUENCE</scope>
    <source>
        <strain evidence="4">KEN8</strain>
    </source>
</reference>
<feature type="domain" description="Bet v I/Major latex protein" evidence="3">
    <location>
        <begin position="170"/>
        <end position="326"/>
    </location>
</feature>
<dbReference type="SUPFAM" id="SSF55961">
    <property type="entry name" value="Bet v1-like"/>
    <property type="match status" value="1"/>
</dbReference>
<dbReference type="InterPro" id="IPR024949">
    <property type="entry name" value="Bet_v_I_allergen"/>
</dbReference>
<evidence type="ECO:0000256" key="1">
    <source>
        <dbReference type="ARBA" id="ARBA00009744"/>
    </source>
</evidence>
<proteinExistence type="inferred from homology"/>
<evidence type="ECO:0000256" key="2">
    <source>
        <dbReference type="SAM" id="MobiDB-lite"/>
    </source>
</evidence>
<dbReference type="SMART" id="SM01037">
    <property type="entry name" value="Bet_v_1"/>
    <property type="match status" value="1"/>
</dbReference>
<dbReference type="PROSITE" id="PS00451">
    <property type="entry name" value="PATHOGENESIS_BETVI"/>
    <property type="match status" value="1"/>
</dbReference>
<dbReference type="GO" id="GO:0038023">
    <property type="term" value="F:signaling receptor activity"/>
    <property type="evidence" value="ECO:0007669"/>
    <property type="project" value="InterPro"/>
</dbReference>
<reference evidence="4" key="1">
    <citation type="submission" date="2020-06" db="EMBL/GenBank/DDBJ databases">
        <authorList>
            <person name="Li T."/>
            <person name="Hu X."/>
            <person name="Zhang T."/>
            <person name="Song X."/>
            <person name="Zhang H."/>
            <person name="Dai N."/>
            <person name="Sheng W."/>
            <person name="Hou X."/>
            <person name="Wei L."/>
        </authorList>
    </citation>
    <scope>NUCLEOTIDE SEQUENCE</scope>
    <source>
        <strain evidence="4">KEN8</strain>
        <tissue evidence="4">Leaf</tissue>
    </source>
</reference>
<comment type="similarity">
    <text evidence="1">Belongs to the BetVI family.</text>
</comment>
<dbReference type="InterPro" id="IPR023393">
    <property type="entry name" value="START-like_dom_sf"/>
</dbReference>
<protein>
    <submittedName>
        <fullName evidence="4">Major allergen Pru ar 1</fullName>
    </submittedName>
</protein>
<feature type="region of interest" description="Disordered" evidence="2">
    <location>
        <begin position="112"/>
        <end position="151"/>
    </location>
</feature>
<evidence type="ECO:0000259" key="3">
    <source>
        <dbReference type="SMART" id="SM01037"/>
    </source>
</evidence>
<dbReference type="GO" id="GO:0004864">
    <property type="term" value="F:protein phosphatase inhibitor activity"/>
    <property type="evidence" value="ECO:0007669"/>
    <property type="project" value="InterPro"/>
</dbReference>
<dbReference type="GO" id="GO:0005634">
    <property type="term" value="C:nucleus"/>
    <property type="evidence" value="ECO:0007669"/>
    <property type="project" value="TreeGrafter"/>
</dbReference>
<dbReference type="GO" id="GO:0005737">
    <property type="term" value="C:cytoplasm"/>
    <property type="evidence" value="ECO:0007669"/>
    <property type="project" value="TreeGrafter"/>
</dbReference>
<dbReference type="Gene3D" id="3.30.530.20">
    <property type="match status" value="1"/>
</dbReference>
<comment type="caution">
    <text evidence="4">The sequence shown here is derived from an EMBL/GenBank/DDBJ whole genome shotgun (WGS) entry which is preliminary data.</text>
</comment>
<dbReference type="CDD" id="cd07816">
    <property type="entry name" value="Bet_v1-like"/>
    <property type="match status" value="1"/>
</dbReference>
<dbReference type="AlphaFoldDB" id="A0AAW2SVU6"/>
<dbReference type="GO" id="GO:0006952">
    <property type="term" value="P:defense response"/>
    <property type="evidence" value="ECO:0007669"/>
    <property type="project" value="InterPro"/>
</dbReference>
<dbReference type="PANTHER" id="PTHR31213">
    <property type="entry name" value="OS08G0374000 PROTEIN-RELATED"/>
    <property type="match status" value="1"/>
</dbReference>
<feature type="compositionally biased region" description="Low complexity" evidence="2">
    <location>
        <begin position="121"/>
        <end position="131"/>
    </location>
</feature>
<sequence>MKMTYWWDCDDVSLFRVFHMWVGKYIRKTFFVVWSSLEAEVGRPPKQMEVFELYHKKKEDDDWSGPRATKTYTSLLPPPPTSPSLNSAMEDRIGHLEEMMADVMVMMWEMRASSSTTGPAQPTASNTSPTQPSQPPTDPHPPNDDKMGGLDYNIVPNIITERVSPSLKITVMGAITYDIEIPSSIPAAKMFKAVVLDADTLIPKIMPQAIKSVEILEGEGGVGTVKIIHFGEGSQYKSAKHRVDALDTENLTHSYTIVEGDALAGVLESITYHVKIVPTEDGGCICKNRSIYHTKGDVEINEEKIKEGKEKAMQMFKAIEAYLQANA</sequence>
<gene>
    <name evidence="4" type="ORF">Scaly_0090300</name>
</gene>
<accession>A0AAW2SVU6</accession>
<dbReference type="Pfam" id="PF00407">
    <property type="entry name" value="Bet_v_1"/>
    <property type="match status" value="1"/>
</dbReference>
<dbReference type="FunFam" id="3.30.530.20:FF:000007">
    <property type="entry name" value="Major pollen allergen Bet v 1-A"/>
    <property type="match status" value="1"/>
</dbReference>
<dbReference type="PANTHER" id="PTHR31213:SF55">
    <property type="entry name" value="STRESS-INDUCED PROTEIN SAM22"/>
    <property type="match status" value="1"/>
</dbReference>
<dbReference type="InterPro" id="IPR000916">
    <property type="entry name" value="Bet_v_I/MLP"/>
</dbReference>
<evidence type="ECO:0000313" key="4">
    <source>
        <dbReference type="EMBL" id="KAL0396419.1"/>
    </source>
</evidence>
<dbReference type="InterPro" id="IPR050279">
    <property type="entry name" value="Plant_def-hormone_signal"/>
</dbReference>